<keyword evidence="2" id="KW-0732">Signal</keyword>
<dbReference type="InterPro" id="IPR019819">
    <property type="entry name" value="Carboxylesterase_B_CS"/>
</dbReference>
<dbReference type="PROSITE" id="PS00941">
    <property type="entry name" value="CARBOXYLESTERASE_B_2"/>
    <property type="match status" value="1"/>
</dbReference>
<dbReference type="InterPro" id="IPR002018">
    <property type="entry name" value="CarbesteraseB"/>
</dbReference>
<dbReference type="PANTHER" id="PTHR11559">
    <property type="entry name" value="CARBOXYLESTERASE"/>
    <property type="match status" value="1"/>
</dbReference>
<feature type="domain" description="Carboxylesterase type B" evidence="3">
    <location>
        <begin position="245"/>
        <end position="379"/>
    </location>
</feature>
<accession>A0A3R7P7I8</accession>
<sequence length="416" mass="45327">MEFLPALFLVALVTPSDQQKITLTQGEILGTEEVDETGSLYHAFRSIPYAQSPTGDLRFKDPVPAKGWDGVRDGSLTPPLCPQLDLALYHAGKKVIRGQEDCLYLNVFTPKDSHTKLPVMVWIHEGAFMVGGASHLSPGPLVSRGVVLVTLHYRLGTLGFLSTEDSVLPGNLGLKDQTLALRWVKDNIRDLGGDPEKVTVFGVSSGAAAAHFQVLTPYAKEYHQTDKVHNHPINPPSLHTVPTNILSFPYPLGLFHRAILQSGSGLCSWGSRADHREVAVKVGQLVNCSKAGSTTESLDSKSLLACLQKTPLEELVAVPQAFAIWSNEPLVMLPRVDGDFLPDFPATLLKNNRYNKVDLIAGVTAHEGAFVAKNSGRPRTTTTHSTFARRVFYHSWGDHVLSIADENADAVTEVMN</sequence>
<dbReference type="Proteomes" id="UP000283509">
    <property type="component" value="Unassembled WGS sequence"/>
</dbReference>
<protein>
    <submittedName>
        <fullName evidence="4">JHE-like carboxylesterase 1</fullName>
    </submittedName>
</protein>
<keyword evidence="5" id="KW-1185">Reference proteome</keyword>
<evidence type="ECO:0000313" key="5">
    <source>
        <dbReference type="Proteomes" id="UP000283509"/>
    </source>
</evidence>
<dbReference type="OrthoDB" id="6846267at2759"/>
<evidence type="ECO:0000259" key="3">
    <source>
        <dbReference type="Pfam" id="PF00135"/>
    </source>
</evidence>
<feature type="chain" id="PRO_5018526459" evidence="2">
    <location>
        <begin position="19"/>
        <end position="416"/>
    </location>
</feature>
<proteinExistence type="predicted"/>
<dbReference type="SUPFAM" id="SSF53474">
    <property type="entry name" value="alpha/beta-Hydrolases"/>
    <property type="match status" value="1"/>
</dbReference>
<keyword evidence="1" id="KW-0325">Glycoprotein</keyword>
<dbReference type="AlphaFoldDB" id="A0A3R7P7I8"/>
<dbReference type="InterPro" id="IPR050309">
    <property type="entry name" value="Type-B_Carboxylest/Lipase"/>
</dbReference>
<dbReference type="Gene3D" id="3.40.50.1820">
    <property type="entry name" value="alpha/beta hydrolase"/>
    <property type="match status" value="1"/>
</dbReference>
<dbReference type="EMBL" id="QCYY01003484">
    <property type="protein sequence ID" value="ROT63128.1"/>
    <property type="molecule type" value="Genomic_DNA"/>
</dbReference>
<organism evidence="4 5">
    <name type="scientific">Penaeus vannamei</name>
    <name type="common">Whiteleg shrimp</name>
    <name type="synonym">Litopenaeus vannamei</name>
    <dbReference type="NCBI Taxonomy" id="6689"/>
    <lineage>
        <taxon>Eukaryota</taxon>
        <taxon>Metazoa</taxon>
        <taxon>Ecdysozoa</taxon>
        <taxon>Arthropoda</taxon>
        <taxon>Crustacea</taxon>
        <taxon>Multicrustacea</taxon>
        <taxon>Malacostraca</taxon>
        <taxon>Eumalacostraca</taxon>
        <taxon>Eucarida</taxon>
        <taxon>Decapoda</taxon>
        <taxon>Dendrobranchiata</taxon>
        <taxon>Penaeoidea</taxon>
        <taxon>Penaeidae</taxon>
        <taxon>Penaeus</taxon>
    </lineage>
</organism>
<feature type="domain" description="Carboxylesterase type B" evidence="3">
    <location>
        <begin position="18"/>
        <end position="222"/>
    </location>
</feature>
<evidence type="ECO:0000313" key="4">
    <source>
        <dbReference type="EMBL" id="ROT63128.1"/>
    </source>
</evidence>
<name>A0A3R7P7I8_PENVA</name>
<dbReference type="InterPro" id="IPR029058">
    <property type="entry name" value="AB_hydrolase_fold"/>
</dbReference>
<gene>
    <name evidence="4" type="ORF">C7M84_018997</name>
</gene>
<reference evidence="4 5" key="2">
    <citation type="submission" date="2019-01" db="EMBL/GenBank/DDBJ databases">
        <title>The decoding of complex shrimp genome reveals the adaptation for benthos swimmer, frequently molting mechanism and breeding impact on genome.</title>
        <authorList>
            <person name="Sun Y."/>
            <person name="Gao Y."/>
            <person name="Yu Y."/>
        </authorList>
    </citation>
    <scope>NUCLEOTIDE SEQUENCE [LARGE SCALE GENOMIC DNA]</scope>
    <source>
        <tissue evidence="4">Muscle</tissue>
    </source>
</reference>
<dbReference type="Pfam" id="PF00135">
    <property type="entry name" value="COesterase"/>
    <property type="match status" value="2"/>
</dbReference>
<feature type="signal peptide" evidence="2">
    <location>
        <begin position="1"/>
        <end position="18"/>
    </location>
</feature>
<reference evidence="4 5" key="1">
    <citation type="submission" date="2018-04" db="EMBL/GenBank/DDBJ databases">
        <authorList>
            <person name="Zhang X."/>
            <person name="Yuan J."/>
            <person name="Li F."/>
            <person name="Xiang J."/>
        </authorList>
    </citation>
    <scope>NUCLEOTIDE SEQUENCE [LARGE SCALE GENOMIC DNA]</scope>
    <source>
        <tissue evidence="4">Muscle</tissue>
    </source>
</reference>
<evidence type="ECO:0000256" key="1">
    <source>
        <dbReference type="ARBA" id="ARBA00023180"/>
    </source>
</evidence>
<comment type="caution">
    <text evidence="4">The sequence shown here is derived from an EMBL/GenBank/DDBJ whole genome shotgun (WGS) entry which is preliminary data.</text>
</comment>
<evidence type="ECO:0000256" key="2">
    <source>
        <dbReference type="SAM" id="SignalP"/>
    </source>
</evidence>